<keyword evidence="3" id="KW-1185">Reference proteome</keyword>
<dbReference type="EMBL" id="PDCK01000045">
    <property type="protein sequence ID" value="PRQ18210.1"/>
    <property type="molecule type" value="Genomic_DNA"/>
</dbReference>
<evidence type="ECO:0000313" key="3">
    <source>
        <dbReference type="Proteomes" id="UP000238479"/>
    </source>
</evidence>
<dbReference type="Gramene" id="PRQ18210">
    <property type="protein sequence ID" value="PRQ18210"/>
    <property type="gene ID" value="RchiOBHm_Chr7g0203451"/>
</dbReference>
<evidence type="ECO:0000313" key="2">
    <source>
        <dbReference type="EMBL" id="PRQ20961.1"/>
    </source>
</evidence>
<dbReference type="Gramene" id="PRQ20961">
    <property type="protein sequence ID" value="PRQ20961"/>
    <property type="gene ID" value="RchiOBHm_Chr7g0233851"/>
</dbReference>
<protein>
    <submittedName>
        <fullName evidence="1">Uncharacterized protein</fullName>
    </submittedName>
</protein>
<dbReference type="EMBL" id="PDCK01000045">
    <property type="protein sequence ID" value="PRQ20961.1"/>
    <property type="molecule type" value="Genomic_DNA"/>
</dbReference>
<organism evidence="1 3">
    <name type="scientific">Rosa chinensis</name>
    <name type="common">China rose</name>
    <dbReference type="NCBI Taxonomy" id="74649"/>
    <lineage>
        <taxon>Eukaryota</taxon>
        <taxon>Viridiplantae</taxon>
        <taxon>Streptophyta</taxon>
        <taxon>Embryophyta</taxon>
        <taxon>Tracheophyta</taxon>
        <taxon>Spermatophyta</taxon>
        <taxon>Magnoliopsida</taxon>
        <taxon>eudicotyledons</taxon>
        <taxon>Gunneridae</taxon>
        <taxon>Pentapetalae</taxon>
        <taxon>rosids</taxon>
        <taxon>fabids</taxon>
        <taxon>Rosales</taxon>
        <taxon>Rosaceae</taxon>
        <taxon>Rosoideae</taxon>
        <taxon>Rosoideae incertae sedis</taxon>
        <taxon>Rosa</taxon>
    </lineage>
</organism>
<accession>A0A2P6P8F5</accession>
<reference evidence="1 3" key="1">
    <citation type="journal article" date="2018" name="Nat. Genet.">
        <title>The Rosa genome provides new insights in the design of modern roses.</title>
        <authorList>
            <person name="Bendahmane M."/>
        </authorList>
    </citation>
    <scope>NUCLEOTIDE SEQUENCE [LARGE SCALE GENOMIC DNA]</scope>
    <source>
        <strain evidence="3">cv. Old Blush</strain>
    </source>
</reference>
<sequence>MVVALVSRITYGCETATSAAATNPNLVLGSSLALDWVLESLGYEYDALSNPCLLVEGQDLILDSAGVDWPLSYVRIQLPNLRLGSEK</sequence>
<name>A0A2P6P8F5_ROSCH</name>
<dbReference type="Proteomes" id="UP000238479">
    <property type="component" value="Chromosome 7"/>
</dbReference>
<gene>
    <name evidence="1" type="ORF">RchiOBHm_Chr7g0203451</name>
    <name evidence="2" type="ORF">RchiOBHm_Chr7g0233851</name>
</gene>
<comment type="caution">
    <text evidence="1">The sequence shown here is derived from an EMBL/GenBank/DDBJ whole genome shotgun (WGS) entry which is preliminary data.</text>
</comment>
<proteinExistence type="predicted"/>
<dbReference type="AlphaFoldDB" id="A0A2P6P8F5"/>
<evidence type="ECO:0000313" key="1">
    <source>
        <dbReference type="EMBL" id="PRQ18210.1"/>
    </source>
</evidence>